<evidence type="ECO:0000313" key="2">
    <source>
        <dbReference type="EMBL" id="VEL25503.1"/>
    </source>
</evidence>
<sequence length="93" mass="10231">MGLTPGSTHVRKRALTQSRVRLLCPPDTGSSACLLVSNNVSFSQTTRSHRLALAWDQNGQICRDYRGRKGRVCAPLSSAPSQQTDARRRQSCC</sequence>
<evidence type="ECO:0000256" key="1">
    <source>
        <dbReference type="SAM" id="MobiDB-lite"/>
    </source>
</evidence>
<accession>A0A3S5AUB0</accession>
<feature type="region of interest" description="Disordered" evidence="1">
    <location>
        <begin position="74"/>
        <end position="93"/>
    </location>
</feature>
<gene>
    <name evidence="2" type="ORF">PXEA_LOCUS18943</name>
</gene>
<dbReference type="Proteomes" id="UP000784294">
    <property type="component" value="Unassembled WGS sequence"/>
</dbReference>
<evidence type="ECO:0000313" key="3">
    <source>
        <dbReference type="Proteomes" id="UP000784294"/>
    </source>
</evidence>
<reference evidence="2" key="1">
    <citation type="submission" date="2018-11" db="EMBL/GenBank/DDBJ databases">
        <authorList>
            <consortium name="Pathogen Informatics"/>
        </authorList>
    </citation>
    <scope>NUCLEOTIDE SEQUENCE</scope>
</reference>
<keyword evidence="3" id="KW-1185">Reference proteome</keyword>
<organism evidence="2 3">
    <name type="scientific">Protopolystoma xenopodis</name>
    <dbReference type="NCBI Taxonomy" id="117903"/>
    <lineage>
        <taxon>Eukaryota</taxon>
        <taxon>Metazoa</taxon>
        <taxon>Spiralia</taxon>
        <taxon>Lophotrochozoa</taxon>
        <taxon>Platyhelminthes</taxon>
        <taxon>Monogenea</taxon>
        <taxon>Polyopisthocotylea</taxon>
        <taxon>Polystomatidea</taxon>
        <taxon>Polystomatidae</taxon>
        <taxon>Protopolystoma</taxon>
    </lineage>
</organism>
<comment type="caution">
    <text evidence="2">The sequence shown here is derived from an EMBL/GenBank/DDBJ whole genome shotgun (WGS) entry which is preliminary data.</text>
</comment>
<protein>
    <submittedName>
        <fullName evidence="2">Uncharacterized protein</fullName>
    </submittedName>
</protein>
<dbReference type="EMBL" id="CAAALY010074409">
    <property type="protein sequence ID" value="VEL25503.1"/>
    <property type="molecule type" value="Genomic_DNA"/>
</dbReference>
<name>A0A3S5AUB0_9PLAT</name>
<proteinExistence type="predicted"/>
<dbReference type="AlphaFoldDB" id="A0A3S5AUB0"/>